<organism evidence="2">
    <name type="scientific">Eocanthecona furcellata</name>
    <dbReference type="NCBI Taxonomy" id="696902"/>
    <lineage>
        <taxon>Eukaryota</taxon>
        <taxon>Metazoa</taxon>
        <taxon>Ecdysozoa</taxon>
        <taxon>Arthropoda</taxon>
        <taxon>Hexapoda</taxon>
        <taxon>Insecta</taxon>
        <taxon>Pterygota</taxon>
        <taxon>Neoptera</taxon>
        <taxon>Paraneoptera</taxon>
        <taxon>Hemiptera</taxon>
        <taxon>Heteroptera</taxon>
        <taxon>Panheteroptera</taxon>
        <taxon>Pentatomomorpha</taxon>
        <taxon>Pentatomoidea</taxon>
        <taxon>Pentatomidae</taxon>
        <taxon>Asopinae</taxon>
        <taxon>Eocanthecona</taxon>
    </lineage>
</organism>
<proteinExistence type="evidence at transcript level"/>
<dbReference type="InterPro" id="IPR006170">
    <property type="entry name" value="PBP/GOBP"/>
</dbReference>
<reference evidence="2" key="1">
    <citation type="submission" date="2022-10" db="EMBL/GenBank/DDBJ databases">
        <authorList>
            <person name="Pan Y."/>
            <person name="Chen W."/>
        </authorList>
    </citation>
    <scope>NUCLEOTIDE SEQUENCE</scope>
</reference>
<evidence type="ECO:0000313" key="2">
    <source>
        <dbReference type="EMBL" id="WGJ83470.1"/>
    </source>
</evidence>
<dbReference type="GO" id="GO:0005549">
    <property type="term" value="F:odorant binding"/>
    <property type="evidence" value="ECO:0007669"/>
    <property type="project" value="InterPro"/>
</dbReference>
<feature type="signal peptide" evidence="1">
    <location>
        <begin position="1"/>
        <end position="20"/>
    </location>
</feature>
<dbReference type="Pfam" id="PF01395">
    <property type="entry name" value="PBP_GOBP"/>
    <property type="match status" value="1"/>
</dbReference>
<dbReference type="Gene3D" id="1.10.238.20">
    <property type="entry name" value="Pheromone/general odorant binding protein domain"/>
    <property type="match status" value="1"/>
</dbReference>
<protein>
    <submittedName>
        <fullName evidence="2">Odorant-binding protein 5</fullName>
    </submittedName>
</protein>
<dbReference type="SMART" id="SM00708">
    <property type="entry name" value="PhBP"/>
    <property type="match status" value="1"/>
</dbReference>
<gene>
    <name evidence="2" type="primary">OBP5</name>
</gene>
<feature type="chain" id="PRO_5043434467" evidence="1">
    <location>
        <begin position="21"/>
        <end position="135"/>
    </location>
</feature>
<dbReference type="AlphaFoldDB" id="A0AAT9TYX8"/>
<dbReference type="SUPFAM" id="SSF47565">
    <property type="entry name" value="Insect pheromone/odorant-binding proteins"/>
    <property type="match status" value="1"/>
</dbReference>
<dbReference type="InterPro" id="IPR036728">
    <property type="entry name" value="PBP_GOBP_sf"/>
</dbReference>
<evidence type="ECO:0000256" key="1">
    <source>
        <dbReference type="SAM" id="SignalP"/>
    </source>
</evidence>
<dbReference type="CDD" id="cd23992">
    <property type="entry name" value="PBP_GOBP"/>
    <property type="match status" value="1"/>
</dbReference>
<name>A0AAT9TYX8_9HEMI</name>
<keyword evidence="1" id="KW-0732">Signal</keyword>
<dbReference type="EMBL" id="OP575949">
    <property type="protein sequence ID" value="WGJ83470.1"/>
    <property type="molecule type" value="mRNA"/>
</dbReference>
<accession>A0AAT9TYX8</accession>
<sequence>MCRSLLCFVTLLVTVQLVLSYFPDAWEQDCKKENGYDGDIGDLNYTDPSSVPRPAKCYMACFMGKQQVMKPDGSIDFEYAKKLYATVHKGDEKIIRRFHWMVDQCAKEFKKYTDKCETAFYYVKCKREKFDAYKE</sequence>